<dbReference type="RefSeq" id="WP_249861306.1">
    <property type="nucleotide sequence ID" value="NZ_CP027059.1"/>
</dbReference>
<protein>
    <recommendedName>
        <fullName evidence="3">Glycosyltransferase</fullName>
    </recommendedName>
</protein>
<dbReference type="Proteomes" id="UP001057134">
    <property type="component" value="Chromosome"/>
</dbReference>
<accession>A0ABY4RW84</accession>
<gene>
    <name evidence="1" type="ORF">SK3146_04991</name>
</gene>
<name>A0ABY4RW84_9BACL</name>
<sequence>MKKKLLFVLQYLHTGGAEKSLITLLESLDYRKYEVDLLLFDHSGALFTMIPPQVNVLPPLFPYYSMPLREAFPE</sequence>
<evidence type="ECO:0008006" key="3">
    <source>
        <dbReference type="Google" id="ProtNLM"/>
    </source>
</evidence>
<organism evidence="1 2">
    <name type="scientific">Paenibacillus konkukensis</name>
    <dbReference type="NCBI Taxonomy" id="2020716"/>
    <lineage>
        <taxon>Bacteria</taxon>
        <taxon>Bacillati</taxon>
        <taxon>Bacillota</taxon>
        <taxon>Bacilli</taxon>
        <taxon>Bacillales</taxon>
        <taxon>Paenibacillaceae</taxon>
        <taxon>Paenibacillus</taxon>
    </lineage>
</organism>
<proteinExistence type="predicted"/>
<keyword evidence="2" id="KW-1185">Reference proteome</keyword>
<dbReference type="EMBL" id="CP027059">
    <property type="protein sequence ID" value="UQZ85702.1"/>
    <property type="molecule type" value="Genomic_DNA"/>
</dbReference>
<evidence type="ECO:0000313" key="1">
    <source>
        <dbReference type="EMBL" id="UQZ85702.1"/>
    </source>
</evidence>
<evidence type="ECO:0000313" key="2">
    <source>
        <dbReference type="Proteomes" id="UP001057134"/>
    </source>
</evidence>
<reference evidence="1" key="2">
    <citation type="journal article" date="2021" name="J Anim Sci Technol">
        <title>Complete genome sequence of Paenibacillus konkukensis sp. nov. SK3146 as a potential probiotic strain.</title>
        <authorList>
            <person name="Jung H.I."/>
            <person name="Park S."/>
            <person name="Niu K.M."/>
            <person name="Lee S.W."/>
            <person name="Kothari D."/>
            <person name="Yi K.J."/>
            <person name="Kim S.K."/>
        </authorList>
    </citation>
    <scope>NUCLEOTIDE SEQUENCE</scope>
    <source>
        <strain evidence="1">SK3146</strain>
    </source>
</reference>
<reference evidence="1" key="1">
    <citation type="submission" date="2018-02" db="EMBL/GenBank/DDBJ databases">
        <authorList>
            <person name="Kim S.-K."/>
            <person name="Jung H.-I."/>
            <person name="Lee S.-W."/>
        </authorList>
    </citation>
    <scope>NUCLEOTIDE SEQUENCE</scope>
    <source>
        <strain evidence="1">SK3146</strain>
    </source>
</reference>